<organism evidence="2">
    <name type="scientific">Tanacetum cinerariifolium</name>
    <name type="common">Dalmatian daisy</name>
    <name type="synonym">Chrysanthemum cinerariifolium</name>
    <dbReference type="NCBI Taxonomy" id="118510"/>
    <lineage>
        <taxon>Eukaryota</taxon>
        <taxon>Viridiplantae</taxon>
        <taxon>Streptophyta</taxon>
        <taxon>Embryophyta</taxon>
        <taxon>Tracheophyta</taxon>
        <taxon>Spermatophyta</taxon>
        <taxon>Magnoliopsida</taxon>
        <taxon>eudicotyledons</taxon>
        <taxon>Gunneridae</taxon>
        <taxon>Pentapetalae</taxon>
        <taxon>asterids</taxon>
        <taxon>campanulids</taxon>
        <taxon>Asterales</taxon>
        <taxon>Asteraceae</taxon>
        <taxon>Asteroideae</taxon>
        <taxon>Anthemideae</taxon>
        <taxon>Anthemidinae</taxon>
        <taxon>Tanacetum</taxon>
    </lineage>
</organism>
<feature type="region of interest" description="Disordered" evidence="1">
    <location>
        <begin position="23"/>
        <end position="45"/>
    </location>
</feature>
<reference evidence="2" key="1">
    <citation type="journal article" date="2019" name="Sci. Rep.">
        <title>Draft genome of Tanacetum cinerariifolium, the natural source of mosquito coil.</title>
        <authorList>
            <person name="Yamashiro T."/>
            <person name="Shiraishi A."/>
            <person name="Satake H."/>
            <person name="Nakayama K."/>
        </authorList>
    </citation>
    <scope>NUCLEOTIDE SEQUENCE</scope>
</reference>
<feature type="non-terminal residue" evidence="2">
    <location>
        <position position="1"/>
    </location>
</feature>
<evidence type="ECO:0000313" key="2">
    <source>
        <dbReference type="EMBL" id="GFD01871.1"/>
    </source>
</evidence>
<proteinExistence type="predicted"/>
<comment type="caution">
    <text evidence="2">The sequence shown here is derived from an EMBL/GenBank/DDBJ whole genome shotgun (WGS) entry which is preliminary data.</text>
</comment>
<protein>
    <submittedName>
        <fullName evidence="2">Uncharacterized protein</fullName>
    </submittedName>
</protein>
<accession>A0A699SX16</accession>
<evidence type="ECO:0000256" key="1">
    <source>
        <dbReference type="SAM" id="MobiDB-lite"/>
    </source>
</evidence>
<dbReference type="AlphaFoldDB" id="A0A699SX16"/>
<gene>
    <name evidence="2" type="ORF">Tci_873840</name>
</gene>
<sequence>CHEHRLFRNYCFGRNVQEIGFKKHRSNHRQSKMESDPQAKNCWIR</sequence>
<dbReference type="EMBL" id="BKCJ011194271">
    <property type="protein sequence ID" value="GFD01871.1"/>
    <property type="molecule type" value="Genomic_DNA"/>
</dbReference>
<name>A0A699SX16_TANCI</name>